<name>A0ABU0F646_9PSEU</name>
<gene>
    <name evidence="1" type="ORF">FB470_006987</name>
</gene>
<sequence>MADMLIALAIIVVFLLAVLALRRAGQRQRHR</sequence>
<keyword evidence="2" id="KW-1185">Reference proteome</keyword>
<dbReference type="EMBL" id="JAUSUT010000001">
    <property type="protein sequence ID" value="MDQ0382993.1"/>
    <property type="molecule type" value="Genomic_DNA"/>
</dbReference>
<organism evidence="1 2">
    <name type="scientific">Amycolatopsis thermophila</name>
    <dbReference type="NCBI Taxonomy" id="206084"/>
    <lineage>
        <taxon>Bacteria</taxon>
        <taxon>Bacillati</taxon>
        <taxon>Actinomycetota</taxon>
        <taxon>Actinomycetes</taxon>
        <taxon>Pseudonocardiales</taxon>
        <taxon>Pseudonocardiaceae</taxon>
        <taxon>Amycolatopsis</taxon>
    </lineage>
</organism>
<evidence type="ECO:0000313" key="1">
    <source>
        <dbReference type="EMBL" id="MDQ0382993.1"/>
    </source>
</evidence>
<accession>A0ABU0F646</accession>
<dbReference type="Proteomes" id="UP001229651">
    <property type="component" value="Unassembled WGS sequence"/>
</dbReference>
<reference evidence="1 2" key="1">
    <citation type="submission" date="2023-07" db="EMBL/GenBank/DDBJ databases">
        <title>Sequencing the genomes of 1000 actinobacteria strains.</title>
        <authorList>
            <person name="Klenk H.-P."/>
        </authorList>
    </citation>
    <scope>NUCLEOTIDE SEQUENCE [LARGE SCALE GENOMIC DNA]</scope>
    <source>
        <strain evidence="1 2">DSM 45805</strain>
    </source>
</reference>
<evidence type="ECO:0000313" key="2">
    <source>
        <dbReference type="Proteomes" id="UP001229651"/>
    </source>
</evidence>
<comment type="caution">
    <text evidence="1">The sequence shown here is derived from an EMBL/GenBank/DDBJ whole genome shotgun (WGS) entry which is preliminary data.</text>
</comment>
<protein>
    <submittedName>
        <fullName evidence="1">Uncharacterized protein</fullName>
    </submittedName>
</protein>
<proteinExistence type="predicted"/>